<gene>
    <name evidence="1" type="ORF">DAI18_17945</name>
</gene>
<dbReference type="AlphaFoldDB" id="A0A2S0PEG6"/>
<organism evidence="1 2">
    <name type="scientific">Microvirgula aerodenitrificans</name>
    <dbReference type="NCBI Taxonomy" id="57480"/>
    <lineage>
        <taxon>Bacteria</taxon>
        <taxon>Pseudomonadati</taxon>
        <taxon>Pseudomonadota</taxon>
        <taxon>Betaproteobacteria</taxon>
        <taxon>Neisseriales</taxon>
        <taxon>Aquaspirillaceae</taxon>
        <taxon>Microvirgula</taxon>
    </lineage>
</organism>
<dbReference type="KEGG" id="maer:DAI18_17945"/>
<accession>A0A2S0PEG6</accession>
<protein>
    <submittedName>
        <fullName evidence="1">Uncharacterized protein</fullName>
    </submittedName>
</protein>
<dbReference type="EMBL" id="CP028519">
    <property type="protein sequence ID" value="AVY95713.1"/>
    <property type="molecule type" value="Genomic_DNA"/>
</dbReference>
<dbReference type="Proteomes" id="UP000244173">
    <property type="component" value="Chromosome"/>
</dbReference>
<proteinExistence type="predicted"/>
<name>A0A2S0PEG6_9NEIS</name>
<keyword evidence="2" id="KW-1185">Reference proteome</keyword>
<dbReference type="RefSeq" id="WP_107890106.1">
    <property type="nucleotide sequence ID" value="NZ_CP028519.1"/>
</dbReference>
<evidence type="ECO:0000313" key="1">
    <source>
        <dbReference type="EMBL" id="AVY95713.1"/>
    </source>
</evidence>
<sequence>MKRPAYGNAVFARRRAREVLWLLVVGVGRWKAGDGLFARPDLARIVVLDDLDLTLTNLDFVAGLDVLVVDESELVGRGAAVSAALLTAGRANTVWRLSGVQVDEMTLLGGEAVPLGLSPVRVGDFPAALARQRERMALFGQGIWQGRESPQLAAMMEQLRGGNDE</sequence>
<evidence type="ECO:0000313" key="2">
    <source>
        <dbReference type="Proteomes" id="UP000244173"/>
    </source>
</evidence>
<reference evidence="1 2" key="1">
    <citation type="submission" date="2018-04" db="EMBL/GenBank/DDBJ databases">
        <title>Denitrifier Microvirgula.</title>
        <authorList>
            <person name="Anderson E."/>
            <person name="Jang J."/>
            <person name="Ishii S."/>
        </authorList>
    </citation>
    <scope>NUCLEOTIDE SEQUENCE [LARGE SCALE GENOMIC DNA]</scope>
    <source>
        <strain evidence="1 2">BE2.4</strain>
    </source>
</reference>